<evidence type="ECO:0000313" key="3">
    <source>
        <dbReference type="Proteomes" id="UP000280307"/>
    </source>
</evidence>
<dbReference type="GO" id="GO:0008757">
    <property type="term" value="F:S-adenosylmethionine-dependent methyltransferase activity"/>
    <property type="evidence" value="ECO:0007669"/>
    <property type="project" value="InterPro"/>
</dbReference>
<feature type="domain" description="Methyltransferase type 11" evidence="1">
    <location>
        <begin position="31"/>
        <end position="121"/>
    </location>
</feature>
<accession>A0A426U4F4</accession>
<dbReference type="Pfam" id="PF08241">
    <property type="entry name" value="Methyltransf_11"/>
    <property type="match status" value="1"/>
</dbReference>
<dbReference type="AlphaFoldDB" id="A0A426U4F4"/>
<gene>
    <name evidence="2" type="ORF">EI684_06315</name>
</gene>
<dbReference type="InterPro" id="IPR029063">
    <property type="entry name" value="SAM-dependent_MTases_sf"/>
</dbReference>
<keyword evidence="2" id="KW-0808">Transferase</keyword>
<dbReference type="InterPro" id="IPR013216">
    <property type="entry name" value="Methyltransf_11"/>
</dbReference>
<sequence length="217" mass="23183">MPDFALLQAPHSDLLRAALAAATSVQAHCALDLACGQGQHTPWLQAACVPEALVVGLDIAHDALKAAGPGAWLAGDALHLPLRSAVCDLIWCVAAWQFFANRRQALREMGRVLRPGGQLVLTLAGERWVRLRTWAAEQPNEYDLVPADELGNELNNEIVSADFIHNTVAAYLLDPVGLDLDAARRPLAQLICGEPLVIGEPEAIGVLLVVTAQRAGC</sequence>
<dbReference type="Proteomes" id="UP000280307">
    <property type="component" value="Unassembled WGS sequence"/>
</dbReference>
<keyword evidence="2" id="KW-0489">Methyltransferase</keyword>
<evidence type="ECO:0000313" key="2">
    <source>
        <dbReference type="EMBL" id="RRR74778.1"/>
    </source>
</evidence>
<dbReference type="SUPFAM" id="SSF53335">
    <property type="entry name" value="S-adenosyl-L-methionine-dependent methyltransferases"/>
    <property type="match status" value="1"/>
</dbReference>
<dbReference type="GO" id="GO:0032259">
    <property type="term" value="P:methylation"/>
    <property type="evidence" value="ECO:0007669"/>
    <property type="project" value="UniProtKB-KW"/>
</dbReference>
<dbReference type="PANTHER" id="PTHR42912">
    <property type="entry name" value="METHYLTRANSFERASE"/>
    <property type="match status" value="1"/>
</dbReference>
<evidence type="ECO:0000259" key="1">
    <source>
        <dbReference type="Pfam" id="PF08241"/>
    </source>
</evidence>
<dbReference type="EMBL" id="RSAS01000240">
    <property type="protein sequence ID" value="RRR74778.1"/>
    <property type="molecule type" value="Genomic_DNA"/>
</dbReference>
<proteinExistence type="predicted"/>
<reference evidence="2 3" key="1">
    <citation type="submission" date="2018-12" db="EMBL/GenBank/DDBJ databases">
        <title>Genome Sequence of Candidatus Viridilinea halotolerans isolated from saline sulfide-rich spring.</title>
        <authorList>
            <person name="Grouzdev D.S."/>
            <person name="Burganskaya E.I."/>
            <person name="Krutkina M.S."/>
            <person name="Sukhacheva M.V."/>
            <person name="Gorlenko V.M."/>
        </authorList>
    </citation>
    <scope>NUCLEOTIDE SEQUENCE [LARGE SCALE GENOMIC DNA]</scope>
    <source>
        <strain evidence="2">Chok-6</strain>
    </source>
</reference>
<comment type="caution">
    <text evidence="2">The sequence shown here is derived from an EMBL/GenBank/DDBJ whole genome shotgun (WGS) entry which is preliminary data.</text>
</comment>
<protein>
    <submittedName>
        <fullName evidence="2">Class I SAM-dependent methyltransferase</fullName>
    </submittedName>
</protein>
<dbReference type="CDD" id="cd02440">
    <property type="entry name" value="AdoMet_MTases"/>
    <property type="match status" value="1"/>
</dbReference>
<dbReference type="Gene3D" id="3.40.50.150">
    <property type="entry name" value="Vaccinia Virus protein VP39"/>
    <property type="match status" value="1"/>
</dbReference>
<name>A0A426U4F4_9CHLR</name>
<dbReference type="InterPro" id="IPR050508">
    <property type="entry name" value="Methyltransf_Superfamily"/>
</dbReference>
<organism evidence="2 3">
    <name type="scientific">Candidatus Viridilinea halotolerans</name>
    <dbReference type="NCBI Taxonomy" id="2491704"/>
    <lineage>
        <taxon>Bacteria</taxon>
        <taxon>Bacillati</taxon>
        <taxon>Chloroflexota</taxon>
        <taxon>Chloroflexia</taxon>
        <taxon>Chloroflexales</taxon>
        <taxon>Chloroflexineae</taxon>
        <taxon>Oscillochloridaceae</taxon>
        <taxon>Candidatus Viridilinea</taxon>
    </lineage>
</organism>